<evidence type="ECO:0000259" key="1">
    <source>
        <dbReference type="Pfam" id="PF01717"/>
    </source>
</evidence>
<dbReference type="SUPFAM" id="SSF51726">
    <property type="entry name" value="UROD/MetE-like"/>
    <property type="match status" value="1"/>
</dbReference>
<dbReference type="GO" id="GO:0008270">
    <property type="term" value="F:zinc ion binding"/>
    <property type="evidence" value="ECO:0007669"/>
    <property type="project" value="InterPro"/>
</dbReference>
<proteinExistence type="predicted"/>
<evidence type="ECO:0000313" key="2">
    <source>
        <dbReference type="EMBL" id="TNX86209.1"/>
    </source>
</evidence>
<dbReference type="GO" id="GO:0032259">
    <property type="term" value="P:methylation"/>
    <property type="evidence" value="ECO:0007669"/>
    <property type="project" value="UniProtKB-KW"/>
</dbReference>
<protein>
    <submittedName>
        <fullName evidence="2">5-methyltetrahydropteroyltriglutamate--homocysteine S-methyltransferase</fullName>
        <ecNumber evidence="2">2.1.1.14</ecNumber>
    </submittedName>
</protein>
<dbReference type="RefSeq" id="WP_034671064.1">
    <property type="nucleotide sequence ID" value="NZ_CP027365.1"/>
</dbReference>
<dbReference type="GO" id="GO:0003871">
    <property type="term" value="F:5-methyltetrahydropteroyltriglutamate-homocysteine S-methyltransferase activity"/>
    <property type="evidence" value="ECO:0007669"/>
    <property type="project" value="UniProtKB-EC"/>
</dbReference>
<reference evidence="2 3" key="1">
    <citation type="submission" date="2019-06" db="EMBL/GenBank/DDBJ databases">
        <title>Genome of Acinetobacter radioresistens APH1, a phenol degrading strain.</title>
        <authorList>
            <person name="Liu Y."/>
        </authorList>
    </citation>
    <scope>NUCLEOTIDE SEQUENCE [LARGE SCALE GENOMIC DNA]</scope>
    <source>
        <strain evidence="2 3">APH1</strain>
    </source>
</reference>
<evidence type="ECO:0000313" key="3">
    <source>
        <dbReference type="Proteomes" id="UP000314285"/>
    </source>
</evidence>
<organism evidence="2 3">
    <name type="scientific">Acinetobacter radioresistens</name>
    <dbReference type="NCBI Taxonomy" id="40216"/>
    <lineage>
        <taxon>Bacteria</taxon>
        <taxon>Pseudomonadati</taxon>
        <taxon>Pseudomonadota</taxon>
        <taxon>Gammaproteobacteria</taxon>
        <taxon>Moraxellales</taxon>
        <taxon>Moraxellaceae</taxon>
        <taxon>Acinetobacter</taxon>
    </lineage>
</organism>
<dbReference type="EMBL" id="VFBM01000015">
    <property type="protein sequence ID" value="TNX86209.1"/>
    <property type="molecule type" value="Genomic_DNA"/>
</dbReference>
<keyword evidence="2" id="KW-0808">Transferase</keyword>
<dbReference type="AlphaFoldDB" id="A0A8H2PT94"/>
<dbReference type="NCBIfam" id="NF005085">
    <property type="entry name" value="PRK06520.1"/>
    <property type="match status" value="1"/>
</dbReference>
<dbReference type="Proteomes" id="UP000314285">
    <property type="component" value="Unassembled WGS sequence"/>
</dbReference>
<dbReference type="GO" id="GO:0009086">
    <property type="term" value="P:methionine biosynthetic process"/>
    <property type="evidence" value="ECO:0007669"/>
    <property type="project" value="InterPro"/>
</dbReference>
<dbReference type="InterPro" id="IPR002629">
    <property type="entry name" value="Met_Synth_C/arc"/>
</dbReference>
<accession>A0A8H2PT94</accession>
<feature type="domain" description="Cobalamin-independent methionine synthase MetE C-terminal/archaeal" evidence="1">
    <location>
        <begin position="20"/>
        <end position="348"/>
    </location>
</feature>
<comment type="caution">
    <text evidence="2">The sequence shown here is derived from an EMBL/GenBank/DDBJ whole genome shotgun (WGS) entry which is preliminary data.</text>
</comment>
<dbReference type="EC" id="2.1.1.14" evidence="2"/>
<dbReference type="Gene3D" id="3.20.20.210">
    <property type="match status" value="1"/>
</dbReference>
<dbReference type="PANTHER" id="PTHR43844:SF1">
    <property type="entry name" value="METHIONINE SYNTHASE"/>
    <property type="match status" value="1"/>
</dbReference>
<dbReference type="Pfam" id="PF01717">
    <property type="entry name" value="Meth_synt_2"/>
    <property type="match status" value="1"/>
</dbReference>
<dbReference type="InterPro" id="IPR038071">
    <property type="entry name" value="UROD/MetE-like_sf"/>
</dbReference>
<dbReference type="CDD" id="cd03311">
    <property type="entry name" value="CIMS_C_terminal_like"/>
    <property type="match status" value="1"/>
</dbReference>
<gene>
    <name evidence="2" type="ORF">FHY67_13545</name>
</gene>
<sequence length="377" mass="43041">MSNTSPQARKLYAGYKADHVGSFLRPLRLKEARQAVADAKLSQAELTQIENEEILKIIALQKENNIKAITDGELRRAWWHYDFMENLIGAEGYEDSVGLKFHGIETKPHNVRIVGKLDFPENHPHLAHYKFLHDAVGTNGMAKMTIPSPNMMMRPKLRFNNTYGEDIQQYVVDLGLAYRKAVQAFHDLGCRYLQIDDVFWAYLISEEDRAREQAAGVDLDQLADFCVQTLNIALENKPEHLVVGLHICRGNFSSTWHYQGGYESIEDYIFKHLKNIDRYFLEYDTERAGGFEPLAKLQGSNAEVVLGLITSKVEELENKQAIIARIHEASQYLPLEQLALSPQCGFSSTEEGNRVPYDAQWRKLQLVNEIVAEVWGE</sequence>
<dbReference type="PANTHER" id="PTHR43844">
    <property type="entry name" value="METHIONINE SYNTHASE"/>
    <property type="match status" value="1"/>
</dbReference>
<keyword evidence="2" id="KW-0489">Methyltransferase</keyword>
<name>A0A8H2PT94_ACIRA</name>